<name>A0ABQ7JSD7_9FUNG</name>
<accession>A0ABQ7JSD7</accession>
<comment type="caution">
    <text evidence="1">The sequence shown here is derived from an EMBL/GenBank/DDBJ whole genome shotgun (WGS) entry which is preliminary data.</text>
</comment>
<gene>
    <name evidence="1" type="ORF">BGZ96_011559</name>
</gene>
<dbReference type="EMBL" id="JAAAIM010000819">
    <property type="protein sequence ID" value="KAG0284062.1"/>
    <property type="molecule type" value="Genomic_DNA"/>
</dbReference>
<dbReference type="Proteomes" id="UP001194696">
    <property type="component" value="Unassembled WGS sequence"/>
</dbReference>
<organism evidence="1 2">
    <name type="scientific">Linnemannia gamsii</name>
    <dbReference type="NCBI Taxonomy" id="64522"/>
    <lineage>
        <taxon>Eukaryota</taxon>
        <taxon>Fungi</taxon>
        <taxon>Fungi incertae sedis</taxon>
        <taxon>Mucoromycota</taxon>
        <taxon>Mortierellomycotina</taxon>
        <taxon>Mortierellomycetes</taxon>
        <taxon>Mortierellales</taxon>
        <taxon>Mortierellaceae</taxon>
        <taxon>Linnemannia</taxon>
    </lineage>
</organism>
<protein>
    <submittedName>
        <fullName evidence="1">Uncharacterized protein</fullName>
    </submittedName>
</protein>
<reference evidence="1 2" key="1">
    <citation type="journal article" date="2020" name="Fungal Divers.">
        <title>Resolving the Mortierellaceae phylogeny through synthesis of multi-gene phylogenetics and phylogenomics.</title>
        <authorList>
            <person name="Vandepol N."/>
            <person name="Liber J."/>
            <person name="Desiro A."/>
            <person name="Na H."/>
            <person name="Kennedy M."/>
            <person name="Barry K."/>
            <person name="Grigoriev I.V."/>
            <person name="Miller A.N."/>
            <person name="O'Donnell K."/>
            <person name="Stajich J.E."/>
            <person name="Bonito G."/>
        </authorList>
    </citation>
    <scope>NUCLEOTIDE SEQUENCE [LARGE SCALE GENOMIC DNA]</scope>
    <source>
        <strain evidence="1 2">AD045</strain>
    </source>
</reference>
<proteinExistence type="predicted"/>
<evidence type="ECO:0000313" key="2">
    <source>
        <dbReference type="Proteomes" id="UP001194696"/>
    </source>
</evidence>
<evidence type="ECO:0000313" key="1">
    <source>
        <dbReference type="EMBL" id="KAG0284062.1"/>
    </source>
</evidence>
<sequence length="595" mass="67718">MIVSRLWYAEAEARLYSAVQFDSLHKHYEGLIAAVTVRKHHIRRVAWSHIGGETAVPELLDILLDYRPDEHEAEMTGQPPTLPVVFPLGPNRPALTHLSYHGNNPSWQFFDSVLFSLMSLVSLDLLFYQTARAKGAEGYHMDMGRILATFPHLKHLGITGWIARYVPPTTTLSEDYRGSIHAMSQEESGEQCRLESFTFYPGLMGKNGRDASLFFRRLGNLKKIFVLPHMSNFGVPELGRPWNLDFCPKLESIEARGSLALWIFDLPIVPYYKMFHLTSLAGEPSPQDIEGMSDVQVQEMTKKRQIQRLQDQEVGELLEGKGADPFFPQLQSLILGQDHCLSAQDLISLGVQARFLTDLEIQVSSDYNVYWEMYDLDAAGFHPTAANYSLIDKMKQLRIRRQFTSRDLMLFLQVCSSLVRFSMTKHSILFEDLLVDNNDKAVIQPWACEGTLESLTIGFDLLANQPKDHALVWSHLGRFKKLRSLSFPHTLPPSKKGRSGLVPCPVYGVESLLTGRGGRGMSATLEEIGCLSSWWKVNNRREMVLWFAESFPKLRVLGLEYHQEYVRGAKQSRYTGFLKDKEVMSCSISRIFFKS</sequence>
<keyword evidence="2" id="KW-1185">Reference proteome</keyword>